<evidence type="ECO:0000256" key="1">
    <source>
        <dbReference type="SAM" id="Coils"/>
    </source>
</evidence>
<dbReference type="InterPro" id="IPR025570">
    <property type="entry name" value="DUF4337"/>
</dbReference>
<keyword evidence="2" id="KW-1133">Transmembrane helix</keyword>
<dbReference type="Pfam" id="PF14235">
    <property type="entry name" value="DUF4337"/>
    <property type="match status" value="1"/>
</dbReference>
<gene>
    <name evidence="3" type="ORF">SAMN04490209_0874</name>
</gene>
<name>A0AAE8KXX9_9PSED</name>
<feature type="transmembrane region" description="Helical" evidence="2">
    <location>
        <begin position="189"/>
        <end position="207"/>
    </location>
</feature>
<keyword evidence="2" id="KW-0812">Transmembrane</keyword>
<keyword evidence="2" id="KW-0472">Membrane</keyword>
<evidence type="ECO:0008006" key="5">
    <source>
        <dbReference type="Google" id="ProtNLM"/>
    </source>
</evidence>
<accession>A0AAE8KXX9</accession>
<dbReference type="EMBL" id="LT629801">
    <property type="protein sequence ID" value="SDU93395.1"/>
    <property type="molecule type" value="Genomic_DNA"/>
</dbReference>
<proteinExistence type="predicted"/>
<keyword evidence="4" id="KW-1185">Reference proteome</keyword>
<evidence type="ECO:0000313" key="4">
    <source>
        <dbReference type="Proteomes" id="UP000182085"/>
    </source>
</evidence>
<protein>
    <recommendedName>
        <fullName evidence="5">DUF4337 domain-containing protein</fullName>
    </recommendedName>
</protein>
<dbReference type="AlphaFoldDB" id="A0AAE8KXX9"/>
<sequence length="208" mass="23119">MAGEESVSLTPFTDAAMSEAFEVPSPHEKHIEHTTEHAHARGDSFASRIAVMTALMATFGAMLSYQAGSTESEAAMDKNNAAIIKTEAANQWNYYQAKSSRQNLAELATHIPGVDAAHYREEIERYKSQKEAVRQQAEKLEATSREWDEKSEQALHRHHRWAQAMTAIQIAISLAAITLLTRKEWLKRLSYTAAGVAMVLGGLAWLHV</sequence>
<evidence type="ECO:0000256" key="2">
    <source>
        <dbReference type="SAM" id="Phobius"/>
    </source>
</evidence>
<organism evidence="3 4">
    <name type="scientific">Pseudomonas rhodesiae</name>
    <dbReference type="NCBI Taxonomy" id="76760"/>
    <lineage>
        <taxon>Bacteria</taxon>
        <taxon>Pseudomonadati</taxon>
        <taxon>Pseudomonadota</taxon>
        <taxon>Gammaproteobacteria</taxon>
        <taxon>Pseudomonadales</taxon>
        <taxon>Pseudomonadaceae</taxon>
        <taxon>Pseudomonas</taxon>
    </lineage>
</organism>
<feature type="transmembrane region" description="Helical" evidence="2">
    <location>
        <begin position="161"/>
        <end position="180"/>
    </location>
</feature>
<dbReference type="Proteomes" id="UP000182085">
    <property type="component" value="Chromosome I"/>
</dbReference>
<keyword evidence="1" id="KW-0175">Coiled coil</keyword>
<feature type="coiled-coil region" evidence="1">
    <location>
        <begin position="116"/>
        <end position="150"/>
    </location>
</feature>
<evidence type="ECO:0000313" key="3">
    <source>
        <dbReference type="EMBL" id="SDU93395.1"/>
    </source>
</evidence>
<reference evidence="3 4" key="1">
    <citation type="submission" date="2016-10" db="EMBL/GenBank/DDBJ databases">
        <authorList>
            <person name="Varghese N."/>
            <person name="Submissions S."/>
        </authorList>
    </citation>
    <scope>NUCLEOTIDE SEQUENCE [LARGE SCALE GENOMIC DNA]</scope>
    <source>
        <strain evidence="3 4">BS2777</strain>
    </source>
</reference>